<dbReference type="PANTHER" id="PTHR47199">
    <property type="entry name" value="PHOTOSYSTEM II STABILITY/ASSEMBLY FACTOR HCF136, CHLOROPLASTIC"/>
    <property type="match status" value="1"/>
</dbReference>
<dbReference type="InterPro" id="IPR036278">
    <property type="entry name" value="Sialidase_sf"/>
</dbReference>
<gene>
    <name evidence="2" type="ORF">GCM10011340_36220</name>
</gene>
<dbReference type="InterPro" id="IPR058667">
    <property type="entry name" value="DUF6242_C"/>
</dbReference>
<dbReference type="Proteomes" id="UP000658258">
    <property type="component" value="Unassembled WGS sequence"/>
</dbReference>
<accession>A0ABQ3IAT9</accession>
<sequence length="528" mass="59788">MRIFALLFCLHLFYLPIKAKQLSGLPEGTTLHKLTLSNGSFWAVDYGGGHIFASNDLGGSWQQKAHLGAEFFEDIQFTDSLTGYVCGDYGYVYKTTDGGNHWTEISPLVSGRIKEHYRNIPGKNQQPKGVFVAYYDMHFKDAQNGYISGFSTEPSAEKPSFSPIAFTTTDGGKTWNQISRQLLNTEDYRAGSPAYMNGMFYLNDRQIWKTRKVNNNWVVQHSEDGGNTWENALLPGFKPDDRWVLRKVLFQNANDGFVIGGTLDEDSPKALVFRTRDGGNTWSVLPNQWPHLHDALLVSNTLFVTGKNGLIDSISLNSGPRWTSLQHLPENYSIDGSVSIHEIRDTTYMREVSRSPLYVVKKSTDFTYIGIRSNNFTILNAYLVNNDSLKILHASAALGQADYKRSGQQLTTPTENFEWIYRDPASWDEKHPNGVNTIEEFYERFGWTANTWTMGSYREFEMVISNQHFDKNTQLVVSFGSLKEDTYGIRFYLNGEEISLTGTPANDKSLHDGYLINPISLNPALHEK</sequence>
<dbReference type="InterPro" id="IPR015943">
    <property type="entry name" value="WD40/YVTN_repeat-like_dom_sf"/>
</dbReference>
<name>A0ABQ3IAT9_9BACT</name>
<dbReference type="Gene3D" id="2.130.10.10">
    <property type="entry name" value="YVTN repeat-like/Quinoprotein amine dehydrogenase"/>
    <property type="match status" value="1"/>
</dbReference>
<comment type="caution">
    <text evidence="2">The sequence shown here is derived from an EMBL/GenBank/DDBJ whole genome shotgun (WGS) entry which is preliminary data.</text>
</comment>
<dbReference type="PANTHER" id="PTHR47199:SF2">
    <property type="entry name" value="PHOTOSYSTEM II STABILITY_ASSEMBLY FACTOR HCF136, CHLOROPLASTIC"/>
    <property type="match status" value="1"/>
</dbReference>
<proteinExistence type="predicted"/>
<dbReference type="SUPFAM" id="SSF50939">
    <property type="entry name" value="Sialidases"/>
    <property type="match status" value="1"/>
</dbReference>
<keyword evidence="3" id="KW-1185">Reference proteome</keyword>
<evidence type="ECO:0000313" key="2">
    <source>
        <dbReference type="EMBL" id="GHE76093.1"/>
    </source>
</evidence>
<organism evidence="2 3">
    <name type="scientific">Roseivirga thermotolerans</name>
    <dbReference type="NCBI Taxonomy" id="1758176"/>
    <lineage>
        <taxon>Bacteria</taxon>
        <taxon>Pseudomonadati</taxon>
        <taxon>Bacteroidota</taxon>
        <taxon>Cytophagia</taxon>
        <taxon>Cytophagales</taxon>
        <taxon>Roseivirgaceae</taxon>
        <taxon>Roseivirga</taxon>
    </lineage>
</organism>
<dbReference type="RefSeq" id="WP_189631732.1">
    <property type="nucleotide sequence ID" value="NZ_BNAG01000007.1"/>
</dbReference>
<feature type="domain" description="DUF6242" evidence="1">
    <location>
        <begin position="21"/>
        <end position="231"/>
    </location>
</feature>
<dbReference type="EMBL" id="BNAG01000007">
    <property type="protein sequence ID" value="GHE76093.1"/>
    <property type="molecule type" value="Genomic_DNA"/>
</dbReference>
<evidence type="ECO:0000313" key="3">
    <source>
        <dbReference type="Proteomes" id="UP000658258"/>
    </source>
</evidence>
<dbReference type="Pfam" id="PF25852">
    <property type="entry name" value="DUF6242_C"/>
    <property type="match status" value="1"/>
</dbReference>
<protein>
    <recommendedName>
        <fullName evidence="1">DUF6242 domain-containing protein</fullName>
    </recommendedName>
</protein>
<reference evidence="3" key="1">
    <citation type="journal article" date="2019" name="Int. J. Syst. Evol. Microbiol.">
        <title>The Global Catalogue of Microorganisms (GCM) 10K type strain sequencing project: providing services to taxonomists for standard genome sequencing and annotation.</title>
        <authorList>
            <consortium name="The Broad Institute Genomics Platform"/>
            <consortium name="The Broad Institute Genome Sequencing Center for Infectious Disease"/>
            <person name="Wu L."/>
            <person name="Ma J."/>
        </authorList>
    </citation>
    <scope>NUCLEOTIDE SEQUENCE [LARGE SCALE GENOMIC DNA]</scope>
    <source>
        <strain evidence="3">CGMCC 1.15111</strain>
    </source>
</reference>
<evidence type="ECO:0000259" key="1">
    <source>
        <dbReference type="Pfam" id="PF25852"/>
    </source>
</evidence>